<keyword evidence="8" id="KW-0496">Mitochondrion</keyword>
<dbReference type="GO" id="GO:0006744">
    <property type="term" value="P:ubiquinone biosynthetic process"/>
    <property type="evidence" value="ECO:0007669"/>
    <property type="project" value="UniProtKB-UniRule"/>
</dbReference>
<dbReference type="HAMAP" id="MF_01658">
    <property type="entry name" value="COQ7"/>
    <property type="match status" value="1"/>
</dbReference>
<dbReference type="GO" id="GO:0008340">
    <property type="term" value="P:determination of adult lifespan"/>
    <property type="evidence" value="ECO:0007669"/>
    <property type="project" value="TreeGrafter"/>
</dbReference>
<organism evidence="10">
    <name type="scientific">Schistocephalus solidus</name>
    <name type="common">Tapeworm</name>
    <dbReference type="NCBI Taxonomy" id="70667"/>
    <lineage>
        <taxon>Eukaryota</taxon>
        <taxon>Metazoa</taxon>
        <taxon>Spiralia</taxon>
        <taxon>Lophotrochozoa</taxon>
        <taxon>Platyhelminthes</taxon>
        <taxon>Cestoda</taxon>
        <taxon>Eucestoda</taxon>
        <taxon>Diphyllobothriidea</taxon>
        <taxon>Diphyllobothriidae</taxon>
        <taxon>Schistocephalus</taxon>
    </lineage>
</organism>
<name>A0A0X3PC48_SCHSO</name>
<sequence>MLMKMCWFFYFALFMTHWFVGFPWILLVFCYSSMTRRISSRTKALLDRLIRVDHAGELGAKCIYEGQLAVLKNTKSGPILEHMLEQEKHHLKTFEALIPMNRVRPTALLPIFRVGAYALGVATGLLGEKSAMACTVAVESVVGNHYNDQIRELLQADPKAHAELLEILKQFRDEEMEHHDTGLANEAEMQNCYSCSSPISDHCDPVHFSISGSVLPIPQ</sequence>
<comment type="subcellular location">
    <subcellularLocation>
        <location evidence="8">Mitochondrion inner membrane</location>
        <topology evidence="8">Peripheral membrane protein</topology>
        <orientation evidence="8">Matrix side</orientation>
    </subcellularLocation>
</comment>
<evidence type="ECO:0000256" key="9">
    <source>
        <dbReference type="SAM" id="Phobius"/>
    </source>
</evidence>
<evidence type="ECO:0000256" key="5">
    <source>
        <dbReference type="ARBA" id="ARBA00023004"/>
    </source>
</evidence>
<dbReference type="SUPFAM" id="SSF47240">
    <property type="entry name" value="Ferritin-like"/>
    <property type="match status" value="1"/>
</dbReference>
<dbReference type="GO" id="GO:0046872">
    <property type="term" value="F:metal ion binding"/>
    <property type="evidence" value="ECO:0007669"/>
    <property type="project" value="UniProtKB-KW"/>
</dbReference>
<comment type="function">
    <text evidence="8">Catalyzes the hydroxylation of 2-polyprenyl-3-methyl-6-methoxy-1,4-benzoquinol (DMQH2) during ubiquinone biosynthesis. Has also a structural role in the COQ enzyme complex, stabilizing other COQ polypeptides. Involved in lifespan determination in a ubiquinone-independent manner.</text>
</comment>
<keyword evidence="3 8" id="KW-0479">Metal-binding</keyword>
<keyword evidence="9" id="KW-0812">Transmembrane</keyword>
<feature type="binding site" evidence="8">
    <location>
        <position position="87"/>
    </location>
    <ligand>
        <name>Fe cation</name>
        <dbReference type="ChEBI" id="CHEBI:24875"/>
        <label>2</label>
    </ligand>
</feature>
<keyword evidence="2 8" id="KW-0831">Ubiquinone biosynthesis</keyword>
<keyword evidence="7 8" id="KW-0472">Membrane</keyword>
<dbReference type="Pfam" id="PF03232">
    <property type="entry name" value="COQ7"/>
    <property type="match status" value="1"/>
</dbReference>
<evidence type="ECO:0000256" key="4">
    <source>
        <dbReference type="ARBA" id="ARBA00023002"/>
    </source>
</evidence>
<dbReference type="GO" id="GO:0010468">
    <property type="term" value="P:regulation of gene expression"/>
    <property type="evidence" value="ECO:0007669"/>
    <property type="project" value="TreeGrafter"/>
</dbReference>
<evidence type="ECO:0000256" key="3">
    <source>
        <dbReference type="ARBA" id="ARBA00022723"/>
    </source>
</evidence>
<feature type="transmembrane region" description="Helical" evidence="9">
    <location>
        <begin position="7"/>
        <end position="31"/>
    </location>
</feature>
<gene>
    <name evidence="10" type="primary">COQ7</name>
    <name evidence="10" type="ORF">TR91006</name>
</gene>
<dbReference type="GO" id="GO:0008682">
    <property type="term" value="F:3-demethoxyubiquinol 3-hydroxylase activity"/>
    <property type="evidence" value="ECO:0007669"/>
    <property type="project" value="UniProtKB-EC"/>
</dbReference>
<dbReference type="GO" id="GO:0016709">
    <property type="term" value="F:oxidoreductase activity, acting on paired donors, with incorporation or reduction of molecular oxygen, NAD(P)H as one donor, and incorporation of one atom of oxygen"/>
    <property type="evidence" value="ECO:0007669"/>
    <property type="project" value="UniProtKB-UniRule"/>
</dbReference>
<evidence type="ECO:0000256" key="7">
    <source>
        <dbReference type="ARBA" id="ARBA00023136"/>
    </source>
</evidence>
<keyword evidence="10" id="KW-0830">Ubiquinone</keyword>
<comment type="cofactor">
    <cofactor evidence="8">
        <name>Fe cation</name>
        <dbReference type="ChEBI" id="CHEBI:24875"/>
    </cofactor>
    <text evidence="8">Binds 2 iron ions per subunit.</text>
</comment>
<comment type="subunit">
    <text evidence="8">Component of a multi-subunit COQ enzyme complex.</text>
</comment>
<evidence type="ECO:0000313" key="10">
    <source>
        <dbReference type="EMBL" id="JAP48890.1"/>
    </source>
</evidence>
<dbReference type="UniPathway" id="UPA00232"/>
<evidence type="ECO:0000256" key="1">
    <source>
        <dbReference type="ARBA" id="ARBA00004749"/>
    </source>
</evidence>
<evidence type="ECO:0000256" key="6">
    <source>
        <dbReference type="ARBA" id="ARBA00023033"/>
    </source>
</evidence>
<accession>A0A0X3PC48</accession>
<keyword evidence="4 8" id="KW-0560">Oxidoreductase</keyword>
<feature type="binding site" evidence="8">
    <location>
        <position position="90"/>
    </location>
    <ligand>
        <name>Fe cation</name>
        <dbReference type="ChEBI" id="CHEBI:24875"/>
        <label>1</label>
    </ligand>
</feature>
<comment type="catalytic activity">
    <reaction evidence="8">
        <text>a 5-methoxy-2-methyl-3-(all-trans-polyprenyl)benzene-1,4-diol + AH2 + O2 = a 3-demethylubiquinol + A + H2O</text>
        <dbReference type="Rhea" id="RHEA:50908"/>
        <dbReference type="Rhea" id="RHEA-COMP:10859"/>
        <dbReference type="Rhea" id="RHEA-COMP:10914"/>
        <dbReference type="ChEBI" id="CHEBI:13193"/>
        <dbReference type="ChEBI" id="CHEBI:15377"/>
        <dbReference type="ChEBI" id="CHEBI:15379"/>
        <dbReference type="ChEBI" id="CHEBI:17499"/>
        <dbReference type="ChEBI" id="CHEBI:84167"/>
        <dbReference type="ChEBI" id="CHEBI:84422"/>
        <dbReference type="EC" id="1.14.99.60"/>
    </reaction>
</comment>
<evidence type="ECO:0000256" key="2">
    <source>
        <dbReference type="ARBA" id="ARBA00022688"/>
    </source>
</evidence>
<keyword evidence="8" id="KW-0999">Mitochondrion inner membrane</keyword>
<keyword evidence="5 8" id="KW-0408">Iron</keyword>
<protein>
    <recommendedName>
        <fullName evidence="8">5-demethoxyubiquinone hydroxylase, mitochondrial</fullName>
        <shortName evidence="8">DMQ hydroxylase</shortName>
        <ecNumber evidence="8">1.14.99.60</ecNumber>
    </recommendedName>
    <alternativeName>
        <fullName evidence="8">Ubiquinone biosynthesis monooxygenase COQ7</fullName>
    </alternativeName>
</protein>
<dbReference type="CDD" id="cd01042">
    <property type="entry name" value="DMQH"/>
    <property type="match status" value="1"/>
</dbReference>
<dbReference type="GO" id="GO:0031314">
    <property type="term" value="C:extrinsic component of mitochondrial inner membrane"/>
    <property type="evidence" value="ECO:0007669"/>
    <property type="project" value="UniProtKB-UniRule"/>
</dbReference>
<keyword evidence="9" id="KW-1133">Transmembrane helix</keyword>
<dbReference type="PANTHER" id="PTHR11237:SF4">
    <property type="entry name" value="5-DEMETHOXYUBIQUINONE HYDROXYLASE, MITOCHONDRIAL"/>
    <property type="match status" value="1"/>
</dbReference>
<feature type="binding site" evidence="8">
    <location>
        <position position="57"/>
    </location>
    <ligand>
        <name>Fe cation</name>
        <dbReference type="ChEBI" id="CHEBI:24875"/>
        <label>1</label>
    </ligand>
</feature>
<comment type="pathway">
    <text evidence="1 8">Cofactor biosynthesis; ubiquinone biosynthesis.</text>
</comment>
<dbReference type="GO" id="GO:0005634">
    <property type="term" value="C:nucleus"/>
    <property type="evidence" value="ECO:0007669"/>
    <property type="project" value="TreeGrafter"/>
</dbReference>
<feature type="binding site" evidence="8">
    <location>
        <position position="87"/>
    </location>
    <ligand>
        <name>Fe cation</name>
        <dbReference type="ChEBI" id="CHEBI:24875"/>
        <label>1</label>
    </ligand>
</feature>
<feature type="binding site" evidence="8">
    <location>
        <position position="175"/>
    </location>
    <ligand>
        <name>Fe cation</name>
        <dbReference type="ChEBI" id="CHEBI:24875"/>
        <label>2</label>
    </ligand>
</feature>
<proteinExistence type="inferred from homology"/>
<dbReference type="GO" id="GO:2000377">
    <property type="term" value="P:regulation of reactive oxygen species metabolic process"/>
    <property type="evidence" value="ECO:0007669"/>
    <property type="project" value="TreeGrafter"/>
</dbReference>
<dbReference type="EC" id="1.14.99.60" evidence="8"/>
<feature type="binding site" evidence="8">
    <location>
        <position position="139"/>
    </location>
    <ligand>
        <name>Fe cation</name>
        <dbReference type="ChEBI" id="CHEBI:24875"/>
        <label>2</label>
    </ligand>
</feature>
<feature type="binding site" evidence="8">
    <location>
        <position position="175"/>
    </location>
    <ligand>
        <name>Fe cation</name>
        <dbReference type="ChEBI" id="CHEBI:24875"/>
        <label>1</label>
    </ligand>
</feature>
<keyword evidence="6 8" id="KW-0503">Monooxygenase</keyword>
<reference evidence="10" key="1">
    <citation type="submission" date="2016-01" db="EMBL/GenBank/DDBJ databases">
        <title>Reference transcriptome for the parasite Schistocephalus solidus: insights into the molecular evolution of parasitism.</title>
        <authorList>
            <person name="Hebert F.O."/>
            <person name="Grambauer S."/>
            <person name="Barber I."/>
            <person name="Landry C.R."/>
            <person name="Aubin-Horth N."/>
        </authorList>
    </citation>
    <scope>NUCLEOTIDE SEQUENCE</scope>
</reference>
<dbReference type="EMBL" id="GEEE01014335">
    <property type="protein sequence ID" value="JAP48890.1"/>
    <property type="molecule type" value="Transcribed_RNA"/>
</dbReference>
<comment type="similarity">
    <text evidence="8">Belongs to the COQ7 family.</text>
</comment>
<dbReference type="InterPro" id="IPR011566">
    <property type="entry name" value="Ubq_synth_Coq7"/>
</dbReference>
<dbReference type="AlphaFoldDB" id="A0A0X3PC48"/>
<dbReference type="InterPro" id="IPR009078">
    <property type="entry name" value="Ferritin-like_SF"/>
</dbReference>
<dbReference type="PANTHER" id="PTHR11237">
    <property type="entry name" value="COENZYME Q10 BIOSYNTHESIS PROTEIN 7"/>
    <property type="match status" value="1"/>
</dbReference>
<evidence type="ECO:0000256" key="8">
    <source>
        <dbReference type="HAMAP-Rule" id="MF_03194"/>
    </source>
</evidence>
<feature type="binding site" evidence="8">
    <location>
        <position position="178"/>
    </location>
    <ligand>
        <name>Fe cation</name>
        <dbReference type="ChEBI" id="CHEBI:24875"/>
        <label>2</label>
    </ligand>
</feature>